<reference evidence="5" key="1">
    <citation type="submission" date="2013-08" db="EMBL/GenBank/DDBJ databases">
        <authorList>
            <person name="Mendez C."/>
            <person name="Richter M."/>
            <person name="Ferrer M."/>
            <person name="Sanchez J."/>
        </authorList>
    </citation>
    <scope>NUCLEOTIDE SEQUENCE</scope>
</reference>
<keyword evidence="2" id="KW-0547">Nucleotide-binding</keyword>
<feature type="domain" description="Aminoacyl-tRNA synthetase class II (D/K/N)" evidence="4">
    <location>
        <begin position="1"/>
        <end position="113"/>
    </location>
</feature>
<dbReference type="GO" id="GO:0004824">
    <property type="term" value="F:lysine-tRNA ligase activity"/>
    <property type="evidence" value="ECO:0007669"/>
    <property type="project" value="TreeGrafter"/>
</dbReference>
<evidence type="ECO:0000256" key="1">
    <source>
        <dbReference type="ARBA" id="ARBA00022598"/>
    </source>
</evidence>
<dbReference type="GO" id="GO:0006430">
    <property type="term" value="P:lysyl-tRNA aminoacylation"/>
    <property type="evidence" value="ECO:0007669"/>
    <property type="project" value="TreeGrafter"/>
</dbReference>
<evidence type="ECO:0000256" key="2">
    <source>
        <dbReference type="ARBA" id="ARBA00022741"/>
    </source>
</evidence>
<name>T1ASB1_9ZZZZ</name>
<feature type="non-terminal residue" evidence="5">
    <location>
        <position position="1"/>
    </location>
</feature>
<dbReference type="SUPFAM" id="SSF55681">
    <property type="entry name" value="Class II aaRS and biotin synthetases"/>
    <property type="match status" value="1"/>
</dbReference>
<dbReference type="AlphaFoldDB" id="T1ASB1"/>
<dbReference type="GO" id="GO:0000049">
    <property type="term" value="F:tRNA binding"/>
    <property type="evidence" value="ECO:0007669"/>
    <property type="project" value="TreeGrafter"/>
</dbReference>
<dbReference type="Pfam" id="PF00152">
    <property type="entry name" value="tRNA-synt_2"/>
    <property type="match status" value="1"/>
</dbReference>
<evidence type="ECO:0000313" key="5">
    <source>
        <dbReference type="EMBL" id="EQD43599.1"/>
    </source>
</evidence>
<dbReference type="InterPro" id="IPR004364">
    <property type="entry name" value="Aa-tRNA-synt_II"/>
</dbReference>
<dbReference type="GO" id="GO:0005829">
    <property type="term" value="C:cytosol"/>
    <property type="evidence" value="ECO:0007669"/>
    <property type="project" value="TreeGrafter"/>
</dbReference>
<organism evidence="5">
    <name type="scientific">mine drainage metagenome</name>
    <dbReference type="NCBI Taxonomy" id="410659"/>
    <lineage>
        <taxon>unclassified sequences</taxon>
        <taxon>metagenomes</taxon>
        <taxon>ecological metagenomes</taxon>
    </lineage>
</organism>
<sequence>FVLDFPAYMCPLTKDKRGNPKLSERFEVFIAGREEGNCYSELTDPIEQRKKFEQQELERQHGDAEAPPSDEEFLEAIEFGMPPTAGIGLSIDRLAMILTDNITIKELLAFPTMRPKK</sequence>
<keyword evidence="1 5" id="KW-0436">Ligase</keyword>
<gene>
    <name evidence="5" type="ORF">B1B_13738</name>
</gene>
<evidence type="ECO:0000259" key="4">
    <source>
        <dbReference type="Pfam" id="PF00152"/>
    </source>
</evidence>
<evidence type="ECO:0000256" key="3">
    <source>
        <dbReference type="ARBA" id="ARBA00022840"/>
    </source>
</evidence>
<dbReference type="Gene3D" id="3.30.930.10">
    <property type="entry name" value="Bira Bifunctional Protein, Domain 2"/>
    <property type="match status" value="1"/>
</dbReference>
<dbReference type="InterPro" id="IPR045864">
    <property type="entry name" value="aa-tRNA-synth_II/BPL/LPL"/>
</dbReference>
<comment type="caution">
    <text evidence="5">The sequence shown here is derived from an EMBL/GenBank/DDBJ whole genome shotgun (WGS) entry which is preliminary data.</text>
</comment>
<accession>T1ASB1</accession>
<proteinExistence type="predicted"/>
<dbReference type="GO" id="GO:0005524">
    <property type="term" value="F:ATP binding"/>
    <property type="evidence" value="ECO:0007669"/>
    <property type="project" value="InterPro"/>
</dbReference>
<dbReference type="EMBL" id="AUZY01009056">
    <property type="protein sequence ID" value="EQD43599.1"/>
    <property type="molecule type" value="Genomic_DNA"/>
</dbReference>
<dbReference type="PANTHER" id="PTHR42918:SF15">
    <property type="entry name" value="LYSINE--TRNA LIGASE, CHLOROPLASTIC_MITOCHONDRIAL"/>
    <property type="match status" value="1"/>
</dbReference>
<dbReference type="EC" id="6.1.1.-" evidence="5"/>
<keyword evidence="5" id="KW-0030">Aminoacyl-tRNA synthetase</keyword>
<dbReference type="PANTHER" id="PTHR42918">
    <property type="entry name" value="LYSYL-TRNA SYNTHETASE"/>
    <property type="match status" value="1"/>
</dbReference>
<keyword evidence="3" id="KW-0067">ATP-binding</keyword>
<protein>
    <submittedName>
        <fullName evidence="5">Aminoacyl-tRNA synthetase, class II (D, K and N) domain protein</fullName>
        <ecNumber evidence="5">6.1.1.-</ecNumber>
    </submittedName>
</protein>
<reference evidence="5" key="2">
    <citation type="journal article" date="2014" name="ISME J.">
        <title>Microbial stratification in low pH oxic and suboxic macroscopic growths along an acid mine drainage.</title>
        <authorList>
            <person name="Mendez-Garcia C."/>
            <person name="Mesa V."/>
            <person name="Sprenger R.R."/>
            <person name="Richter M."/>
            <person name="Diez M.S."/>
            <person name="Solano J."/>
            <person name="Bargiela R."/>
            <person name="Golyshina O.V."/>
            <person name="Manteca A."/>
            <person name="Ramos J.L."/>
            <person name="Gallego J.R."/>
            <person name="Llorente I."/>
            <person name="Martins Dos Santos V.A."/>
            <person name="Jensen O.N."/>
            <person name="Pelaez A.I."/>
            <person name="Sanchez J."/>
            <person name="Ferrer M."/>
        </authorList>
    </citation>
    <scope>NUCLEOTIDE SEQUENCE</scope>
</reference>